<dbReference type="AlphaFoldDB" id="A0A1F2PA34"/>
<dbReference type="STRING" id="1838285.SCAL_000748"/>
<evidence type="ECO:0000313" key="1">
    <source>
        <dbReference type="EMBL" id="OFV68108.1"/>
    </source>
</evidence>
<evidence type="ECO:0000313" key="2">
    <source>
        <dbReference type="Proteomes" id="UP000186940"/>
    </source>
</evidence>
<name>A0A1F2PA34_9EURY</name>
<dbReference type="EMBL" id="LYOS01000002">
    <property type="protein sequence ID" value="OFV68108.1"/>
    <property type="molecule type" value="Genomic_DNA"/>
</dbReference>
<organism evidence="1 2">
    <name type="scientific">Candidatus Syntropharchaeum caldarium</name>
    <dbReference type="NCBI Taxonomy" id="1838285"/>
    <lineage>
        <taxon>Archaea</taxon>
        <taxon>Methanobacteriati</taxon>
        <taxon>Methanobacteriota</taxon>
        <taxon>Stenosarchaea group</taxon>
        <taxon>Methanomicrobia</taxon>
        <taxon>Methanosarcinales</taxon>
        <taxon>ANME-2 cluster</taxon>
        <taxon>Candidatus Syntropharchaeum</taxon>
    </lineage>
</organism>
<dbReference type="Proteomes" id="UP000186940">
    <property type="component" value="Unassembled WGS sequence"/>
</dbReference>
<proteinExistence type="predicted"/>
<accession>A0A1F2PA34</accession>
<gene>
    <name evidence="1" type="ORF">SCAL_000748</name>
</gene>
<reference evidence="1" key="1">
    <citation type="submission" date="2016-05" db="EMBL/GenBank/DDBJ databases">
        <title>Microbial consortia oxidize butane by reversing methanogenesis.</title>
        <authorList>
            <person name="Laso-Perez R."/>
            <person name="Richter M."/>
            <person name="Wegener G."/>
            <person name="Musat F."/>
        </authorList>
    </citation>
    <scope>NUCLEOTIDE SEQUENCE [LARGE SCALE GENOMIC DNA]</scope>
    <source>
        <strain evidence="1">BOX2</strain>
    </source>
</reference>
<keyword evidence="2" id="KW-1185">Reference proteome</keyword>
<protein>
    <submittedName>
        <fullName evidence="1">Uncharacterized protein</fullName>
    </submittedName>
</protein>
<sequence>MSEEVKKKPYVPPKIEEWKSLGSIMDGAGIDGTSLM</sequence>
<comment type="caution">
    <text evidence="1">The sequence shown here is derived from an EMBL/GenBank/DDBJ whole genome shotgun (WGS) entry which is preliminary data.</text>
</comment>